<proteinExistence type="predicted"/>
<protein>
    <submittedName>
        <fullName evidence="2">Uncharacterized protein</fullName>
    </submittedName>
</protein>
<dbReference type="STRING" id="686340.Metal_0891"/>
<gene>
    <name evidence="2" type="ORF">Metal_0891</name>
</gene>
<name>H8GFW4_METAL</name>
<sequence>MPTGNPPPCRAIHSPSAEPGRAGSALRVRITRFGRRFDGGFPLPLGWVGRFCDSKTPIAFKAWRIAWRRIHPTRCLFSSRSITHVGYAVRTIDVERYAQRTLHKKASLGFPGEAFGRPSLTLRFSWLFCSRLITPVGRMPTGDPPPCRAIHSPSAEPGRAGSALRLHHRGEV</sequence>
<dbReference type="Proteomes" id="UP000005090">
    <property type="component" value="Chromosome"/>
</dbReference>
<feature type="region of interest" description="Disordered" evidence="1">
    <location>
        <begin position="151"/>
        <end position="172"/>
    </location>
</feature>
<keyword evidence="3" id="KW-1185">Reference proteome</keyword>
<feature type="region of interest" description="Disordered" evidence="1">
    <location>
        <begin position="1"/>
        <end position="22"/>
    </location>
</feature>
<evidence type="ECO:0000313" key="3">
    <source>
        <dbReference type="Proteomes" id="UP000005090"/>
    </source>
</evidence>
<evidence type="ECO:0000313" key="2">
    <source>
        <dbReference type="EMBL" id="EIC28715.1"/>
    </source>
</evidence>
<dbReference type="EMBL" id="CM001475">
    <property type="protein sequence ID" value="EIC28715.1"/>
    <property type="molecule type" value="Genomic_DNA"/>
</dbReference>
<accession>H8GFW4</accession>
<dbReference type="HOGENOM" id="CLU_1553460_0_0_6"/>
<dbReference type="AlphaFoldDB" id="H8GFW4"/>
<reference evidence="2 3" key="1">
    <citation type="journal article" date="2013" name="Genome Announc.">
        <title>Genome Sequence of the Obligate Gammaproteobacterial Methanotroph Methylomicrobium album Strain BG8.</title>
        <authorList>
            <person name="Kits K.D."/>
            <person name="Kalyuzhnaya M.G."/>
            <person name="Klotz M.G."/>
            <person name="Jetten M.S."/>
            <person name="Op den Camp H.J."/>
            <person name="Vuilleumier S."/>
            <person name="Bringel F."/>
            <person name="Dispirito A.A."/>
            <person name="Murrell J.C."/>
            <person name="Bruce D."/>
            <person name="Cheng J.F."/>
            <person name="Copeland A."/>
            <person name="Goodwin L."/>
            <person name="Hauser L."/>
            <person name="Lajus A."/>
            <person name="Land M.L."/>
            <person name="Lapidus A."/>
            <person name="Lucas S."/>
            <person name="Medigue C."/>
            <person name="Pitluck S."/>
            <person name="Woyke T."/>
            <person name="Zeytun A."/>
            <person name="Stein L.Y."/>
        </authorList>
    </citation>
    <scope>NUCLEOTIDE SEQUENCE [LARGE SCALE GENOMIC DNA]</scope>
    <source>
        <strain evidence="2 3">BG8</strain>
    </source>
</reference>
<evidence type="ECO:0000256" key="1">
    <source>
        <dbReference type="SAM" id="MobiDB-lite"/>
    </source>
</evidence>
<organism evidence="2 3">
    <name type="scientific">Methylomicrobium album BG8</name>
    <dbReference type="NCBI Taxonomy" id="686340"/>
    <lineage>
        <taxon>Bacteria</taxon>
        <taxon>Pseudomonadati</taxon>
        <taxon>Pseudomonadota</taxon>
        <taxon>Gammaproteobacteria</taxon>
        <taxon>Methylococcales</taxon>
        <taxon>Methylococcaceae</taxon>
        <taxon>Methylomicrobium</taxon>
    </lineage>
</organism>